<sequence length="410" mass="46350">MTEPDGEIEKAAAARLRSGEAWQDFCLVIAQAGTMIDAFPDAGDLERAEWFRFLTRLMRNGAERFVENCEPFRPRAQITGWRTSINVQMPDQDHYLTEWDKPVDMRYFGNRNTTPYFVLSAWSAKQPPDLGARSWAPLGFEGVREFDPASLRTDAHLSSDDIHFDDEGNFSIVLSQNRPGDDGDWLKLEPDSVGLLLRVVHHRRDEEIAPTVHVERLDGAKPRPLTAAEASAGLAKTGQWLLAYSELVRSWWHDNFKHRPNQLRFSRKTYLSNGGVPDRHFAFGAWECAEDDALVIEFTAPECEQWILQLCNIWHENLDNYEDGQGYINRFGAVADDDGVTRLVVSAINPGVSANWVDPYGHTRGLMGLRFIKAVEPPVVTVYRLPSATLSRDGWDALAFAAVYEGDHTD</sequence>
<evidence type="ECO:0000313" key="1">
    <source>
        <dbReference type="EMBL" id="CAB4767373.1"/>
    </source>
</evidence>
<accession>A0A6J7ASX7</accession>
<dbReference type="AlphaFoldDB" id="A0A6J7ASX7"/>
<dbReference type="EMBL" id="CAFABA010000149">
    <property type="protein sequence ID" value="CAB4835897.1"/>
    <property type="molecule type" value="Genomic_DNA"/>
</dbReference>
<organism evidence="2">
    <name type="scientific">freshwater metagenome</name>
    <dbReference type="NCBI Taxonomy" id="449393"/>
    <lineage>
        <taxon>unclassified sequences</taxon>
        <taxon>metagenomes</taxon>
        <taxon>ecological metagenomes</taxon>
    </lineage>
</organism>
<protein>
    <submittedName>
        <fullName evidence="2">Unannotated protein</fullName>
    </submittedName>
</protein>
<reference evidence="2" key="1">
    <citation type="submission" date="2020-05" db="EMBL/GenBank/DDBJ databases">
        <authorList>
            <person name="Chiriac C."/>
            <person name="Salcher M."/>
            <person name="Ghai R."/>
            <person name="Kavagutti S V."/>
        </authorList>
    </citation>
    <scope>NUCLEOTIDE SEQUENCE</scope>
</reference>
<evidence type="ECO:0000313" key="2">
    <source>
        <dbReference type="EMBL" id="CAB4835897.1"/>
    </source>
</evidence>
<gene>
    <name evidence="1" type="ORF">UFOPK2754_02886</name>
    <name evidence="2" type="ORF">UFOPK3139_02674</name>
</gene>
<proteinExistence type="predicted"/>
<name>A0A6J7ASX7_9ZZZZ</name>
<dbReference type="EMBL" id="CAEZYR010000154">
    <property type="protein sequence ID" value="CAB4767373.1"/>
    <property type="molecule type" value="Genomic_DNA"/>
</dbReference>